<dbReference type="AlphaFoldDB" id="A0A0J7K4H9"/>
<dbReference type="Pfam" id="PF13359">
    <property type="entry name" value="DDE_Tnp_4"/>
    <property type="match status" value="1"/>
</dbReference>
<evidence type="ECO:0000313" key="5">
    <source>
        <dbReference type="EMBL" id="KMQ85209.1"/>
    </source>
</evidence>
<reference evidence="5 6" key="1">
    <citation type="submission" date="2015-04" db="EMBL/GenBank/DDBJ databases">
        <title>Lasius niger genome sequencing.</title>
        <authorList>
            <person name="Konorov E.A."/>
            <person name="Nikitin M.A."/>
            <person name="Kirill M.V."/>
            <person name="Chang P."/>
        </authorList>
    </citation>
    <scope>NUCLEOTIDE SEQUENCE [LARGE SCALE GENOMIC DNA]</scope>
    <source>
        <tissue evidence="5">Whole</tissue>
    </source>
</reference>
<comment type="caution">
    <text evidence="5">The sequence shown here is derived from an EMBL/GenBank/DDBJ whole genome shotgun (WGS) entry which is preliminary data.</text>
</comment>
<dbReference type="GO" id="GO:0046872">
    <property type="term" value="F:metal ion binding"/>
    <property type="evidence" value="ECO:0007669"/>
    <property type="project" value="UniProtKB-KW"/>
</dbReference>
<evidence type="ECO:0000256" key="2">
    <source>
        <dbReference type="ARBA" id="ARBA00022723"/>
    </source>
</evidence>
<name>A0A0J7K4H9_LASNI</name>
<accession>A0A0J7K4H9</accession>
<dbReference type="OrthoDB" id="10049726at2759"/>
<keyword evidence="5" id="KW-0695">RNA-directed DNA polymerase</keyword>
<keyword evidence="5" id="KW-0548">Nucleotidyltransferase</keyword>
<dbReference type="EMBL" id="LBMM01014352">
    <property type="protein sequence ID" value="KMQ85209.1"/>
    <property type="molecule type" value="Genomic_DNA"/>
</dbReference>
<proteinExistence type="predicted"/>
<feature type="domain" description="DDE Tnp4" evidence="4">
    <location>
        <begin position="207"/>
        <end position="320"/>
    </location>
</feature>
<dbReference type="InterPro" id="IPR027806">
    <property type="entry name" value="HARBI1_dom"/>
</dbReference>
<evidence type="ECO:0000259" key="4">
    <source>
        <dbReference type="Pfam" id="PF13359"/>
    </source>
</evidence>
<comment type="cofactor">
    <cofactor evidence="1">
        <name>a divalent metal cation</name>
        <dbReference type="ChEBI" id="CHEBI:60240"/>
    </cofactor>
</comment>
<protein>
    <submittedName>
        <fullName evidence="5">Reverse transcriptase-7</fullName>
    </submittedName>
</protein>
<dbReference type="Proteomes" id="UP000036403">
    <property type="component" value="Unassembled WGS sequence"/>
</dbReference>
<organism evidence="5 6">
    <name type="scientific">Lasius niger</name>
    <name type="common">Black garden ant</name>
    <dbReference type="NCBI Taxonomy" id="67767"/>
    <lineage>
        <taxon>Eukaryota</taxon>
        <taxon>Metazoa</taxon>
        <taxon>Ecdysozoa</taxon>
        <taxon>Arthropoda</taxon>
        <taxon>Hexapoda</taxon>
        <taxon>Insecta</taxon>
        <taxon>Pterygota</taxon>
        <taxon>Neoptera</taxon>
        <taxon>Endopterygota</taxon>
        <taxon>Hymenoptera</taxon>
        <taxon>Apocrita</taxon>
        <taxon>Aculeata</taxon>
        <taxon>Formicoidea</taxon>
        <taxon>Formicidae</taxon>
        <taxon>Formicinae</taxon>
        <taxon>Lasius</taxon>
        <taxon>Lasius</taxon>
    </lineage>
</organism>
<keyword evidence="5" id="KW-0808">Transferase</keyword>
<sequence>FLLSFKSVVETEEQETVAADQEMSWSQVAIQSPEQVADGSQQQNQVTTTTTTTSSQSSQPSTDDSSFILDLESSNVECVEMPFNRVFISHAYCFICKSKTDLHDVPYAAQMQVFVKRRIFIPKRNRCCSKHLIKNRFYEDEVDQIQIFSNESSIEITELAAFMEKLSDEVDFQFHDHIGKYAISEERVKALTGYSWNDITIIKNMLVRQKKTALCKPFTICTTNGFVVDVCGPFNATKNDAQILEHLLQLPDGLNNILKKGDIIILDRGFRDVKPLLEQKGFEVLMPALKGHRNQLTTEESNQSRLVTKLRWVVEAIHGIIGQKTLLASV</sequence>
<gene>
    <name evidence="5" type="ORF">RF55_16363</name>
</gene>
<feature type="non-terminal residue" evidence="5">
    <location>
        <position position="1"/>
    </location>
</feature>
<evidence type="ECO:0000256" key="1">
    <source>
        <dbReference type="ARBA" id="ARBA00001968"/>
    </source>
</evidence>
<dbReference type="GO" id="GO:0003964">
    <property type="term" value="F:RNA-directed DNA polymerase activity"/>
    <property type="evidence" value="ECO:0007669"/>
    <property type="project" value="UniProtKB-KW"/>
</dbReference>
<feature type="region of interest" description="Disordered" evidence="3">
    <location>
        <begin position="32"/>
        <end position="65"/>
    </location>
</feature>
<feature type="compositionally biased region" description="Low complexity" evidence="3">
    <location>
        <begin position="40"/>
        <end position="65"/>
    </location>
</feature>
<dbReference type="PaxDb" id="67767-A0A0J7K4H9"/>
<evidence type="ECO:0000313" key="6">
    <source>
        <dbReference type="Proteomes" id="UP000036403"/>
    </source>
</evidence>
<keyword evidence="6" id="KW-1185">Reference proteome</keyword>
<evidence type="ECO:0000256" key="3">
    <source>
        <dbReference type="SAM" id="MobiDB-lite"/>
    </source>
</evidence>
<keyword evidence="2" id="KW-0479">Metal-binding</keyword>